<keyword evidence="2" id="KW-1003">Cell membrane</keyword>
<name>A0A3G2L5G3_9FLAO</name>
<keyword evidence="4 6" id="KW-1133">Transmembrane helix</keyword>
<evidence type="ECO:0000256" key="4">
    <source>
        <dbReference type="ARBA" id="ARBA00022989"/>
    </source>
</evidence>
<dbReference type="Proteomes" id="UP000276309">
    <property type="component" value="Chromosome"/>
</dbReference>
<dbReference type="InterPro" id="IPR010432">
    <property type="entry name" value="RDD"/>
</dbReference>
<dbReference type="OrthoDB" id="762068at2"/>
<sequence length="192" mass="22212">MENEFTEVMSERTDDELIIIVTVERVNYNPIAIKAADVEVEKRNINTSKFEKIRDKAIVEKELKEKISSLSANKKNRFVNFLVDISIIAIFNSSLIYFLGDIEDSFRLIFRTGLAFSLGYYAFMESVFQKTLGKFLTKTKVVDENGDKPSGKQIFTRTLCRLIPFDPLTFLFERKGYKFHDSLSKTMVIKDC</sequence>
<evidence type="ECO:0000259" key="7">
    <source>
        <dbReference type="Pfam" id="PF06271"/>
    </source>
</evidence>
<comment type="subcellular location">
    <subcellularLocation>
        <location evidence="1">Cell membrane</location>
        <topology evidence="1">Multi-pass membrane protein</topology>
    </subcellularLocation>
</comment>
<dbReference type="GO" id="GO:0005886">
    <property type="term" value="C:plasma membrane"/>
    <property type="evidence" value="ECO:0007669"/>
    <property type="project" value="UniProtKB-SubCell"/>
</dbReference>
<feature type="domain" description="RDD" evidence="7">
    <location>
        <begin position="76"/>
        <end position="170"/>
    </location>
</feature>
<evidence type="ECO:0000256" key="5">
    <source>
        <dbReference type="ARBA" id="ARBA00023136"/>
    </source>
</evidence>
<dbReference type="PANTHER" id="PTHR36115">
    <property type="entry name" value="PROLINE-RICH ANTIGEN HOMOLOG-RELATED"/>
    <property type="match status" value="1"/>
</dbReference>
<dbReference type="Pfam" id="PF06271">
    <property type="entry name" value="RDD"/>
    <property type="match status" value="1"/>
</dbReference>
<dbReference type="InterPro" id="IPR051791">
    <property type="entry name" value="Pra-immunoreactive"/>
</dbReference>
<evidence type="ECO:0000256" key="2">
    <source>
        <dbReference type="ARBA" id="ARBA00022475"/>
    </source>
</evidence>
<evidence type="ECO:0000256" key="6">
    <source>
        <dbReference type="SAM" id="Phobius"/>
    </source>
</evidence>
<evidence type="ECO:0000256" key="1">
    <source>
        <dbReference type="ARBA" id="ARBA00004651"/>
    </source>
</evidence>
<accession>A0A3G2L5G3</accession>
<organism evidence="8 9">
    <name type="scientific">Euzebyella marina</name>
    <dbReference type="NCBI Taxonomy" id="1761453"/>
    <lineage>
        <taxon>Bacteria</taxon>
        <taxon>Pseudomonadati</taxon>
        <taxon>Bacteroidota</taxon>
        <taxon>Flavobacteriia</taxon>
        <taxon>Flavobacteriales</taxon>
        <taxon>Flavobacteriaceae</taxon>
        <taxon>Euzebyella</taxon>
    </lineage>
</organism>
<keyword evidence="3 6" id="KW-0812">Transmembrane</keyword>
<reference evidence="8 9" key="1">
    <citation type="submission" date="2018-08" db="EMBL/GenBank/DDBJ databases">
        <title>The reduced genetic potential of extracellular carbohydrate catabolism in Euzebyella marina RN62, a Flavobacteriia bacterium isolated from the hadal water.</title>
        <authorList>
            <person name="Xue C."/>
        </authorList>
    </citation>
    <scope>NUCLEOTIDE SEQUENCE [LARGE SCALE GENOMIC DNA]</scope>
    <source>
        <strain evidence="8 9">RN62</strain>
    </source>
</reference>
<dbReference type="KEGG" id="emar:D1013_08970"/>
<dbReference type="EMBL" id="CP032050">
    <property type="protein sequence ID" value="AYN67483.1"/>
    <property type="molecule type" value="Genomic_DNA"/>
</dbReference>
<keyword evidence="5 6" id="KW-0472">Membrane</keyword>
<keyword evidence="9" id="KW-1185">Reference proteome</keyword>
<dbReference type="PANTHER" id="PTHR36115:SF4">
    <property type="entry name" value="MEMBRANE PROTEIN"/>
    <property type="match status" value="1"/>
</dbReference>
<evidence type="ECO:0000313" key="8">
    <source>
        <dbReference type="EMBL" id="AYN67483.1"/>
    </source>
</evidence>
<proteinExistence type="predicted"/>
<dbReference type="RefSeq" id="WP_121848499.1">
    <property type="nucleotide sequence ID" value="NZ_CP032050.1"/>
</dbReference>
<protein>
    <submittedName>
        <fullName evidence="8">RDD family protein</fullName>
    </submittedName>
</protein>
<feature type="transmembrane region" description="Helical" evidence="6">
    <location>
        <begin position="78"/>
        <end position="99"/>
    </location>
</feature>
<gene>
    <name evidence="8" type="ORF">D1013_08970</name>
</gene>
<dbReference type="AlphaFoldDB" id="A0A3G2L5G3"/>
<evidence type="ECO:0000313" key="9">
    <source>
        <dbReference type="Proteomes" id="UP000276309"/>
    </source>
</evidence>
<evidence type="ECO:0000256" key="3">
    <source>
        <dbReference type="ARBA" id="ARBA00022692"/>
    </source>
</evidence>